<keyword evidence="1" id="KW-0732">Signal</keyword>
<organism evidence="2">
    <name type="scientific">Homalodisca liturata</name>
    <dbReference type="NCBI Taxonomy" id="320908"/>
    <lineage>
        <taxon>Eukaryota</taxon>
        <taxon>Metazoa</taxon>
        <taxon>Ecdysozoa</taxon>
        <taxon>Arthropoda</taxon>
        <taxon>Hexapoda</taxon>
        <taxon>Insecta</taxon>
        <taxon>Pterygota</taxon>
        <taxon>Neoptera</taxon>
        <taxon>Paraneoptera</taxon>
        <taxon>Hemiptera</taxon>
        <taxon>Auchenorrhyncha</taxon>
        <taxon>Membracoidea</taxon>
        <taxon>Cicadellidae</taxon>
        <taxon>Cicadellinae</taxon>
        <taxon>Proconiini</taxon>
        <taxon>Homalodisca</taxon>
    </lineage>
</organism>
<sequence>MSLAAAICLLIPGIPKTSAKDNFTFAPGLDIFTNLEDLLNFFRSDASLLARQILKVFKRDCLYVNNAAFKDSSEKPFIVIVGNHRATREAVGITVAQMLGGKYMTYPAPCLQRFISQMPKGTMLRRAFYFLSNYASAFYVKIQLSLNNPVVLNGYYFEQLTFSIVNSFPPDGVPPVVSELYNFPEDLLRPNLVFFVNFSDQLMFKRVTTRSPAHWKPRTVNLYRLMQSRHPIVIQEASRFPRDTAFSIYNYILDHLRHRDGKWHHEPPGNKCTVHLSISHLPTTYKYNLYYPPTEVTDVAVM</sequence>
<dbReference type="EMBL" id="GECU01028109">
    <property type="protein sequence ID" value="JAS79597.1"/>
    <property type="molecule type" value="Transcribed_RNA"/>
</dbReference>
<evidence type="ECO:0000313" key="2">
    <source>
        <dbReference type="EMBL" id="JAS79597.1"/>
    </source>
</evidence>
<evidence type="ECO:0000256" key="1">
    <source>
        <dbReference type="SAM" id="SignalP"/>
    </source>
</evidence>
<gene>
    <name evidence="2" type="ORF">g.13758</name>
    <name evidence="3" type="ORF">g.13759</name>
</gene>
<name>A0A1B6HY49_9HEMI</name>
<dbReference type="EMBL" id="GECU01022163">
    <property type="protein sequence ID" value="JAS85543.1"/>
    <property type="molecule type" value="Transcribed_RNA"/>
</dbReference>
<dbReference type="AlphaFoldDB" id="A0A1B6HY49"/>
<evidence type="ECO:0008006" key="4">
    <source>
        <dbReference type="Google" id="ProtNLM"/>
    </source>
</evidence>
<protein>
    <recommendedName>
        <fullName evidence="4">Carboxylesterase type B domain-containing protein</fullName>
    </recommendedName>
</protein>
<accession>A0A1B6HY49</accession>
<feature type="signal peptide" evidence="1">
    <location>
        <begin position="1"/>
        <end position="19"/>
    </location>
</feature>
<feature type="chain" id="PRO_5008584655" description="Carboxylesterase type B domain-containing protein" evidence="1">
    <location>
        <begin position="20"/>
        <end position="302"/>
    </location>
</feature>
<dbReference type="Gene3D" id="3.40.50.300">
    <property type="entry name" value="P-loop containing nucleotide triphosphate hydrolases"/>
    <property type="match status" value="1"/>
</dbReference>
<dbReference type="InterPro" id="IPR027417">
    <property type="entry name" value="P-loop_NTPase"/>
</dbReference>
<evidence type="ECO:0000313" key="3">
    <source>
        <dbReference type="EMBL" id="JAS85543.1"/>
    </source>
</evidence>
<reference evidence="2" key="1">
    <citation type="submission" date="2015-11" db="EMBL/GenBank/DDBJ databases">
        <title>De novo transcriptome assembly of four potential Pierce s Disease insect vectors from Arizona vineyards.</title>
        <authorList>
            <person name="Tassone E.E."/>
        </authorList>
    </citation>
    <scope>NUCLEOTIDE SEQUENCE</scope>
</reference>
<proteinExistence type="predicted"/>